<dbReference type="Proteomes" id="UP000236621">
    <property type="component" value="Unassembled WGS sequence"/>
</dbReference>
<keyword evidence="4" id="KW-1185">Reference proteome</keyword>
<sequence length="289" mass="31365">MDGFGGRFSTPRSLSYVSWSSEANTTRGSSSDSSEDVRFGASFRMNHLHAALPGVGRTDEGHYGCKQREPHPVRSVYAASGHGQVISPAWRFPHDRTLVGDVDWAPLSPGRSSDGGGGGVHGFAYCLDRGNGQFTRLIPADVLPPLNEIPATEANRVGMVVLPPLQAAPPRGAAETNQRVTVKHGRGQRPDPAQAPLASGMHPFRAQGLGVAQKNMGRITAISIPTSKRSKIYCDKWIHEGVCAFTQQGCKFKHEMPADEQTQRSLGLFQGLPSWWRKRQDETTADLCP</sequence>
<protein>
    <recommendedName>
        <fullName evidence="2">C3H1-type domain-containing protein</fullName>
    </recommendedName>
</protein>
<evidence type="ECO:0000313" key="4">
    <source>
        <dbReference type="Proteomes" id="UP000236621"/>
    </source>
</evidence>
<keyword evidence="1" id="KW-0862">Zinc</keyword>
<name>A0A2K3QFF2_9HYPO</name>
<keyword evidence="1" id="KW-0863">Zinc-finger</keyword>
<dbReference type="EMBL" id="NRSZ01000579">
    <property type="protein sequence ID" value="PNY26241.1"/>
    <property type="molecule type" value="Genomic_DNA"/>
</dbReference>
<dbReference type="GO" id="GO:0008270">
    <property type="term" value="F:zinc ion binding"/>
    <property type="evidence" value="ECO:0007669"/>
    <property type="project" value="UniProtKB-KW"/>
</dbReference>
<feature type="domain" description="C3H1-type" evidence="2">
    <location>
        <begin position="228"/>
        <end position="257"/>
    </location>
</feature>
<evidence type="ECO:0000313" key="3">
    <source>
        <dbReference type="EMBL" id="PNY26241.1"/>
    </source>
</evidence>
<evidence type="ECO:0000259" key="2">
    <source>
        <dbReference type="PROSITE" id="PS50103"/>
    </source>
</evidence>
<dbReference type="OrthoDB" id="5355510at2759"/>
<reference evidence="3 4" key="1">
    <citation type="submission" date="2017-08" db="EMBL/GenBank/DDBJ databases">
        <title>Harnessing the power of phylogenomics to disentangle the directionality and signatures of interkingdom host jumping in the parasitic fungal genus Tolypocladium.</title>
        <authorList>
            <person name="Quandt C.A."/>
            <person name="Patterson W."/>
            <person name="Spatafora J.W."/>
        </authorList>
    </citation>
    <scope>NUCLEOTIDE SEQUENCE [LARGE SCALE GENOMIC DNA]</scope>
    <source>
        <strain evidence="3 4">CBS 113982</strain>
    </source>
</reference>
<proteinExistence type="predicted"/>
<organism evidence="3 4">
    <name type="scientific">Tolypocladium capitatum</name>
    <dbReference type="NCBI Taxonomy" id="45235"/>
    <lineage>
        <taxon>Eukaryota</taxon>
        <taxon>Fungi</taxon>
        <taxon>Dikarya</taxon>
        <taxon>Ascomycota</taxon>
        <taxon>Pezizomycotina</taxon>
        <taxon>Sordariomycetes</taxon>
        <taxon>Hypocreomycetidae</taxon>
        <taxon>Hypocreales</taxon>
        <taxon>Ophiocordycipitaceae</taxon>
        <taxon>Tolypocladium</taxon>
    </lineage>
</organism>
<dbReference type="PROSITE" id="PS50103">
    <property type="entry name" value="ZF_C3H1"/>
    <property type="match status" value="1"/>
</dbReference>
<keyword evidence="1" id="KW-0479">Metal-binding</keyword>
<comment type="caution">
    <text evidence="3">The sequence shown here is derived from an EMBL/GenBank/DDBJ whole genome shotgun (WGS) entry which is preliminary data.</text>
</comment>
<evidence type="ECO:0000256" key="1">
    <source>
        <dbReference type="PROSITE-ProRule" id="PRU00723"/>
    </source>
</evidence>
<dbReference type="AlphaFoldDB" id="A0A2K3QFF2"/>
<gene>
    <name evidence="3" type="ORF">TCAP_03829</name>
</gene>
<dbReference type="InterPro" id="IPR000571">
    <property type="entry name" value="Znf_CCCH"/>
</dbReference>
<accession>A0A2K3QFF2</accession>
<feature type="zinc finger region" description="C3H1-type" evidence="1">
    <location>
        <begin position="228"/>
        <end position="257"/>
    </location>
</feature>
<dbReference type="STRING" id="45235.A0A2K3QFF2"/>